<dbReference type="PANTHER" id="PTHR43439">
    <property type="entry name" value="PHENYLACETATE-COENZYME A LIGASE"/>
    <property type="match status" value="1"/>
</dbReference>
<dbReference type="InterPro" id="IPR036291">
    <property type="entry name" value="NAD(P)-bd_dom_sf"/>
</dbReference>
<accession>A0ABR2XG82</accession>
<dbReference type="Proteomes" id="UP001465668">
    <property type="component" value="Unassembled WGS sequence"/>
</dbReference>
<dbReference type="Gene3D" id="3.40.50.12780">
    <property type="entry name" value="N-terminal domain of ligase-like"/>
    <property type="match status" value="1"/>
</dbReference>
<comment type="caution">
    <text evidence="5">The sequence shown here is derived from an EMBL/GenBank/DDBJ whole genome shotgun (WGS) entry which is preliminary data.</text>
</comment>
<protein>
    <submittedName>
        <fullName evidence="5">Carrier domain-containing protein</fullName>
    </submittedName>
</protein>
<dbReference type="Pfam" id="PF23562">
    <property type="entry name" value="AMP-binding_C_3"/>
    <property type="match status" value="1"/>
</dbReference>
<proteinExistence type="predicted"/>
<dbReference type="Pfam" id="PF07993">
    <property type="entry name" value="NAD_binding_4"/>
    <property type="match status" value="1"/>
</dbReference>
<name>A0ABR2XG82_9PEZI</name>
<keyword evidence="3" id="KW-0812">Transmembrane</keyword>
<keyword evidence="3" id="KW-0472">Membrane</keyword>
<keyword evidence="2" id="KW-0597">Phosphoprotein</keyword>
<dbReference type="InterPro" id="IPR009081">
    <property type="entry name" value="PP-bd_ACP"/>
</dbReference>
<dbReference type="SUPFAM" id="SSF56801">
    <property type="entry name" value="Acetyl-CoA synthetase-like"/>
    <property type="match status" value="1"/>
</dbReference>
<dbReference type="Gene3D" id="1.10.1200.10">
    <property type="entry name" value="ACP-like"/>
    <property type="match status" value="1"/>
</dbReference>
<dbReference type="EMBL" id="JARVKM010000058">
    <property type="protein sequence ID" value="KAK9772690.1"/>
    <property type="molecule type" value="Genomic_DNA"/>
</dbReference>
<dbReference type="InterPro" id="IPR051414">
    <property type="entry name" value="Adenylate-forming_Reductase"/>
</dbReference>
<reference evidence="5 6" key="1">
    <citation type="submission" date="2024-02" db="EMBL/GenBank/DDBJ databases">
        <title>First draft genome assembly of two strains of Seiridium cardinale.</title>
        <authorList>
            <person name="Emiliani G."/>
            <person name="Scali E."/>
        </authorList>
    </citation>
    <scope>NUCLEOTIDE SEQUENCE [LARGE SCALE GENOMIC DNA]</scope>
    <source>
        <strain evidence="5 6">BM-138-000479</strain>
    </source>
</reference>
<gene>
    <name evidence="5" type="ORF">SCAR479_10560</name>
</gene>
<organism evidence="5 6">
    <name type="scientific">Seiridium cardinale</name>
    <dbReference type="NCBI Taxonomy" id="138064"/>
    <lineage>
        <taxon>Eukaryota</taxon>
        <taxon>Fungi</taxon>
        <taxon>Dikarya</taxon>
        <taxon>Ascomycota</taxon>
        <taxon>Pezizomycotina</taxon>
        <taxon>Sordariomycetes</taxon>
        <taxon>Xylariomycetidae</taxon>
        <taxon>Amphisphaeriales</taxon>
        <taxon>Sporocadaceae</taxon>
        <taxon>Seiridium</taxon>
    </lineage>
</organism>
<dbReference type="SMART" id="SM00823">
    <property type="entry name" value="PKS_PP"/>
    <property type="match status" value="1"/>
</dbReference>
<dbReference type="InterPro" id="IPR020806">
    <property type="entry name" value="PKS_PP-bd"/>
</dbReference>
<dbReference type="InterPro" id="IPR013120">
    <property type="entry name" value="FAR_NAD-bd"/>
</dbReference>
<evidence type="ECO:0000256" key="2">
    <source>
        <dbReference type="ARBA" id="ARBA00022553"/>
    </source>
</evidence>
<dbReference type="Pfam" id="PF00501">
    <property type="entry name" value="AMP-binding"/>
    <property type="match status" value="1"/>
</dbReference>
<keyword evidence="3" id="KW-1133">Transmembrane helix</keyword>
<dbReference type="PANTHER" id="PTHR43439:SF2">
    <property type="entry name" value="ENZYME, PUTATIVE (JCVI)-RELATED"/>
    <property type="match status" value="1"/>
</dbReference>
<evidence type="ECO:0000256" key="1">
    <source>
        <dbReference type="ARBA" id="ARBA00022450"/>
    </source>
</evidence>
<dbReference type="InterPro" id="IPR036736">
    <property type="entry name" value="ACP-like_sf"/>
</dbReference>
<evidence type="ECO:0000313" key="6">
    <source>
        <dbReference type="Proteomes" id="UP001465668"/>
    </source>
</evidence>
<dbReference type="InterPro" id="IPR020845">
    <property type="entry name" value="AMP-binding_CS"/>
</dbReference>
<dbReference type="PROSITE" id="PS50075">
    <property type="entry name" value="CARRIER"/>
    <property type="match status" value="1"/>
</dbReference>
<evidence type="ECO:0000259" key="4">
    <source>
        <dbReference type="PROSITE" id="PS50075"/>
    </source>
</evidence>
<dbReference type="Gene3D" id="3.40.50.720">
    <property type="entry name" value="NAD(P)-binding Rossmann-like Domain"/>
    <property type="match status" value="1"/>
</dbReference>
<evidence type="ECO:0000313" key="5">
    <source>
        <dbReference type="EMBL" id="KAK9772690.1"/>
    </source>
</evidence>
<dbReference type="SUPFAM" id="SSF51735">
    <property type="entry name" value="NAD(P)-binding Rossmann-fold domains"/>
    <property type="match status" value="1"/>
</dbReference>
<sequence>MTFRRAIFRALAVSDISKDEVRSIPELGQLIKSGTVALMLESGIGFFVHLVALLSLGVPVVILSARLSTTNIQHLLQETDAHSIITSLRLCHDGLIRGYNVHFIDPFAIDLEFKGMLIEPAPVLENDCNSVIFHSSGTTGLPKAIRHPQRYILAYAACHEFKPDEDVSSINVSTLPLYHGFGMLAPALSLSVGMPFCFPSAVKIPTAEYTAELLQLSSAGSLMTVPSILEDMCQHGDSDFVSMIKDLRFVAVGGGPMKSNIAEHLALRDVRLLNHFGATELGALAPIFRLDKVTDYDWRYLRIRRDLGLRLVPLDLAGIEEQQYYQLTATPVGQESDWSLKDLIQLREGKDRDIKILHRNDDIIVLSNGEKVMPQRLELALSELPGVKAALAFGSGRFEIGVLIEPTGLSNDSLLNRIWEKIIQVNQETDSHAQVLGPDAIIILSEGRKFPRSDKGSIMRAEAYQLFKEEVEAMYNQTSTSSSLSTSKGLLYVDPNDLRESLRGIIERYLPASSPWDFGDDVFEFGLDSLRAARVQRLLSSELSRLLGTEVQLPRFLYRNPTIDAMAIEIEAMLNRGSPHSHQQTCGSKEELHTFISQFRLSDPHFDREVHKVQRKAEQHVVLLTGSTGSIGAHLLARLLGDERVAEVICLDRPQPSDLDDQRQIKAFKKYRLAIPNSGIWSKLTPIAADTKKTRLGTDEAWYAALASRVTHIIHNAWPMDFNRSVHSFRGQFEILHHLLQLSLYAAAQRHRPIRFVLHSSIAVLANYFDVFGDTGKILELPINDCRTTSQMGYAQAKWICERIVENAAHDFSEHIDASIIRIGQISGSTHSGIWNEKEHVPTLLKMAEISGHLPRIEGTLSWLPVDIAAAAISDIVLSDGLPQLVYHVENPHRQDWNDVLEELRRLMQLPLDGDELAPFTTWLDEFEKTEDSSRESAALELMPFFREDFARLGRGVVVLDTKHASLVSSSLDSFGPVPVPLLERYVKYWKSIDFLYRTNVRGA</sequence>
<dbReference type="InterPro" id="IPR042099">
    <property type="entry name" value="ANL_N_sf"/>
</dbReference>
<feature type="domain" description="Carrier" evidence="4">
    <location>
        <begin position="493"/>
        <end position="574"/>
    </location>
</feature>
<keyword evidence="6" id="KW-1185">Reference proteome</keyword>
<evidence type="ECO:0000256" key="3">
    <source>
        <dbReference type="SAM" id="Phobius"/>
    </source>
</evidence>
<dbReference type="SUPFAM" id="SSF47336">
    <property type="entry name" value="ACP-like"/>
    <property type="match status" value="1"/>
</dbReference>
<feature type="transmembrane region" description="Helical" evidence="3">
    <location>
        <begin position="46"/>
        <end position="67"/>
    </location>
</feature>
<dbReference type="InterPro" id="IPR000873">
    <property type="entry name" value="AMP-dep_synth/lig_dom"/>
</dbReference>
<dbReference type="PROSITE" id="PS00455">
    <property type="entry name" value="AMP_BINDING"/>
    <property type="match status" value="1"/>
</dbReference>
<keyword evidence="1" id="KW-0596">Phosphopantetheine</keyword>